<dbReference type="Pfam" id="PF07642">
    <property type="entry name" value="BBP2"/>
    <property type="match status" value="1"/>
</dbReference>
<evidence type="ECO:0008006" key="2">
    <source>
        <dbReference type="Google" id="ProtNLM"/>
    </source>
</evidence>
<evidence type="ECO:0000313" key="1">
    <source>
        <dbReference type="EMBL" id="CBH74275.1"/>
    </source>
</evidence>
<organism evidence="1">
    <name type="scientific">mine drainage metagenome</name>
    <dbReference type="NCBI Taxonomy" id="410659"/>
    <lineage>
        <taxon>unclassified sequences</taxon>
        <taxon>metagenomes</taxon>
        <taxon>ecological metagenomes</taxon>
    </lineage>
</organism>
<name>E6PCU1_9ZZZZ</name>
<dbReference type="InterPro" id="IPR011486">
    <property type="entry name" value="BBP2"/>
</dbReference>
<reference evidence="1" key="1">
    <citation type="submission" date="2009-10" db="EMBL/GenBank/DDBJ databases">
        <title>Diversity of trophic interactions inside an arsenic-rich microbial ecosystem.</title>
        <authorList>
            <person name="Bertin P.N."/>
            <person name="Heinrich-Salmeron A."/>
            <person name="Pelletier E."/>
            <person name="Goulhen-Chollet F."/>
            <person name="Arsene-Ploetze F."/>
            <person name="Gallien S."/>
            <person name="Calteau A."/>
            <person name="Vallenet D."/>
            <person name="Casiot C."/>
            <person name="Chane-Woon-Ming B."/>
            <person name="Giloteaux L."/>
            <person name="Barakat M."/>
            <person name="Bonnefoy V."/>
            <person name="Bruneel O."/>
            <person name="Chandler M."/>
            <person name="Cleiss J."/>
            <person name="Duran R."/>
            <person name="Elbaz-Poulichet F."/>
            <person name="Fonknechten N."/>
            <person name="Lauga B."/>
            <person name="Mornico D."/>
            <person name="Ortet P."/>
            <person name="Schaeffer C."/>
            <person name="Siguier P."/>
            <person name="Alexander Thil Smith A."/>
            <person name="Van Dorsselaer A."/>
            <person name="Weissenbach J."/>
            <person name="Medigue C."/>
            <person name="Le Paslier D."/>
        </authorList>
    </citation>
    <scope>NUCLEOTIDE SEQUENCE</scope>
</reference>
<dbReference type="EMBL" id="CABL01000001">
    <property type="protein sequence ID" value="CBH74275.1"/>
    <property type="molecule type" value="Genomic_DNA"/>
</dbReference>
<comment type="caution">
    <text evidence="1">The sequence shown here is derived from an EMBL/GenBank/DDBJ whole genome shotgun (WGS) entry which is preliminary data.</text>
</comment>
<accession>E6PCU1</accession>
<protein>
    <recommendedName>
        <fullName evidence="2">Porin</fullName>
    </recommendedName>
</protein>
<sequence>MQNAFALALALALLIAARATAVAAPSPAPSSPPSLHVSGVYSIVAFRSSGANASGALDTPTGSDLTERADIGNVLLNLTASDAKFSGAATIGGYAFPTVGAALNPTFQNGANTSLYGALPLIDLAYAPNEHLSFMAGKLSSMLGQESAFTYQNVNIERGIGWALEPAVTRGARFTYANGAWSAAIEDDDGFYSGHYGTLSWMLAYAPSAASSLSFAAVEPPIGAPPNVTASIANKSEYDLMYSRQFGKWNLQPYLLFVRSPAAASLGYSANERASLTALLGSYAFSSRFSLGFRYENARDASAPNALGANADLLGFGPGSAAQSFTLTPAYHLGTLFVRAEIARVALSGITPGLGFGGSGTSNTQTRIGLELGVQP</sequence>
<proteinExistence type="predicted"/>
<dbReference type="AlphaFoldDB" id="E6PCU1"/>
<gene>
    <name evidence="1" type="ORF">CARN1_2162</name>
</gene>